<dbReference type="EMBL" id="VSSQ01000080">
    <property type="protein sequence ID" value="MPL74471.1"/>
    <property type="molecule type" value="Genomic_DNA"/>
</dbReference>
<dbReference type="Pfam" id="PF00037">
    <property type="entry name" value="Fer4"/>
    <property type="match status" value="1"/>
</dbReference>
<dbReference type="Pfam" id="PF12838">
    <property type="entry name" value="Fer4_7"/>
    <property type="match status" value="1"/>
</dbReference>
<dbReference type="PANTHER" id="PTHR24960">
    <property type="entry name" value="PHOTOSYSTEM I IRON-SULFUR CENTER-RELATED"/>
    <property type="match status" value="1"/>
</dbReference>
<evidence type="ECO:0000256" key="2">
    <source>
        <dbReference type="ARBA" id="ARBA00022723"/>
    </source>
</evidence>
<dbReference type="GO" id="GO:0051539">
    <property type="term" value="F:4 iron, 4 sulfur cluster binding"/>
    <property type="evidence" value="ECO:0007669"/>
    <property type="project" value="UniProtKB-KW"/>
</dbReference>
<protein>
    <submittedName>
        <fullName evidence="6">NAD(P)H-quinone oxidoreductase subunit I, chloroplastic</fullName>
        <ecNumber evidence="6">1.6.5.11</ecNumber>
    </submittedName>
</protein>
<evidence type="ECO:0000256" key="4">
    <source>
        <dbReference type="ARBA" id="ARBA00023014"/>
    </source>
</evidence>
<evidence type="ECO:0000256" key="1">
    <source>
        <dbReference type="ARBA" id="ARBA00022485"/>
    </source>
</evidence>
<dbReference type="PROSITE" id="PS00198">
    <property type="entry name" value="4FE4S_FER_1"/>
    <property type="match status" value="2"/>
</dbReference>
<feature type="domain" description="4Fe-4S ferredoxin-type" evidence="5">
    <location>
        <begin position="67"/>
        <end position="98"/>
    </location>
</feature>
<keyword evidence="3" id="KW-0408">Iron</keyword>
<keyword evidence="6" id="KW-0560">Oxidoreductase</keyword>
<dbReference type="CDD" id="cd16373">
    <property type="entry name" value="DMSOR_beta_like"/>
    <property type="match status" value="1"/>
</dbReference>
<dbReference type="InterPro" id="IPR017896">
    <property type="entry name" value="4Fe4S_Fe-S-bd"/>
</dbReference>
<dbReference type="EC" id="1.6.5.11" evidence="6"/>
<evidence type="ECO:0000259" key="5">
    <source>
        <dbReference type="PROSITE" id="PS51379"/>
    </source>
</evidence>
<accession>A0A644U6B6</accession>
<dbReference type="InterPro" id="IPR017900">
    <property type="entry name" value="4Fe4S_Fe_S_CS"/>
</dbReference>
<dbReference type="AlphaFoldDB" id="A0A644U6B6"/>
<gene>
    <name evidence="6" type="primary">ndhI_29</name>
    <name evidence="6" type="ORF">SDC9_20283</name>
</gene>
<dbReference type="SUPFAM" id="SSF54862">
    <property type="entry name" value="4Fe-4S ferredoxins"/>
    <property type="match status" value="1"/>
</dbReference>
<proteinExistence type="predicted"/>
<dbReference type="PANTHER" id="PTHR24960:SF79">
    <property type="entry name" value="PHOTOSYSTEM I IRON-SULFUR CENTER"/>
    <property type="match status" value="1"/>
</dbReference>
<dbReference type="PROSITE" id="PS51379">
    <property type="entry name" value="4FE4S_FER_2"/>
    <property type="match status" value="4"/>
</dbReference>
<keyword evidence="2" id="KW-0479">Metal-binding</keyword>
<feature type="domain" description="4Fe-4S ferredoxin-type" evidence="5">
    <location>
        <begin position="188"/>
        <end position="219"/>
    </location>
</feature>
<dbReference type="GO" id="GO:0016491">
    <property type="term" value="F:oxidoreductase activity"/>
    <property type="evidence" value="ECO:0007669"/>
    <property type="project" value="UniProtKB-KW"/>
</dbReference>
<feature type="domain" description="4Fe-4S ferredoxin-type" evidence="5">
    <location>
        <begin position="147"/>
        <end position="182"/>
    </location>
</feature>
<sequence length="243" mass="26179">MTVCKRNAISYKLVWGIKSENEKRVVAGRREALLTMGLLGSFVAARAIGRKSSSIPHESENGIAPPGAISVKNLKSNCTACQACVSACPNGIIKPATGEYGFDGLLMPVLSFEKHFCGYDCNVCAQVCPNGALIPQSLEEKKLTQIGQVRFYKEKCIVVTDNTACGACDEHCPTKAITMVAYNDEGLTIPVVDRDICIGCGGCEYVCPAAEKAMIVEPRAVHKLADKPKVEKQEKVVVDEFGF</sequence>
<organism evidence="6">
    <name type="scientific">bioreactor metagenome</name>
    <dbReference type="NCBI Taxonomy" id="1076179"/>
    <lineage>
        <taxon>unclassified sequences</taxon>
        <taxon>metagenomes</taxon>
        <taxon>ecological metagenomes</taxon>
    </lineage>
</organism>
<dbReference type="GO" id="GO:0046872">
    <property type="term" value="F:metal ion binding"/>
    <property type="evidence" value="ECO:0007669"/>
    <property type="project" value="UniProtKB-KW"/>
</dbReference>
<comment type="caution">
    <text evidence="6">The sequence shown here is derived from an EMBL/GenBank/DDBJ whole genome shotgun (WGS) entry which is preliminary data.</text>
</comment>
<name>A0A644U6B6_9ZZZZ</name>
<keyword evidence="4" id="KW-0411">Iron-sulfur</keyword>
<reference evidence="6" key="1">
    <citation type="submission" date="2019-08" db="EMBL/GenBank/DDBJ databases">
        <authorList>
            <person name="Kucharzyk K."/>
            <person name="Murdoch R.W."/>
            <person name="Higgins S."/>
            <person name="Loffler F."/>
        </authorList>
    </citation>
    <scope>NUCLEOTIDE SEQUENCE</scope>
</reference>
<keyword evidence="1" id="KW-0004">4Fe-4S</keyword>
<evidence type="ECO:0000313" key="6">
    <source>
        <dbReference type="EMBL" id="MPL74471.1"/>
    </source>
</evidence>
<evidence type="ECO:0000256" key="3">
    <source>
        <dbReference type="ARBA" id="ARBA00023004"/>
    </source>
</evidence>
<dbReference type="Gene3D" id="3.30.70.20">
    <property type="match status" value="2"/>
</dbReference>
<feature type="domain" description="4Fe-4S ferredoxin-type" evidence="5">
    <location>
        <begin position="106"/>
        <end position="138"/>
    </location>
</feature>
<dbReference type="InterPro" id="IPR050157">
    <property type="entry name" value="PSI_iron-sulfur_center"/>
</dbReference>